<feature type="coiled-coil region" evidence="1">
    <location>
        <begin position="167"/>
        <end position="208"/>
    </location>
</feature>
<dbReference type="OrthoDB" id="6747003at2759"/>
<evidence type="ECO:0000313" key="3">
    <source>
        <dbReference type="Proteomes" id="UP001154078"/>
    </source>
</evidence>
<feature type="coiled-coil region" evidence="1">
    <location>
        <begin position="97"/>
        <end position="124"/>
    </location>
</feature>
<dbReference type="AlphaFoldDB" id="A0A9P0FLV2"/>
<name>A0A9P0FLV2_BRAAE</name>
<evidence type="ECO:0000313" key="2">
    <source>
        <dbReference type="EMBL" id="CAH0560652.1"/>
    </source>
</evidence>
<dbReference type="EMBL" id="OV121138">
    <property type="protein sequence ID" value="CAH0560652.1"/>
    <property type="molecule type" value="Genomic_DNA"/>
</dbReference>
<reference evidence="2" key="1">
    <citation type="submission" date="2021-12" db="EMBL/GenBank/DDBJ databases">
        <authorList>
            <person name="King R."/>
        </authorList>
    </citation>
    <scope>NUCLEOTIDE SEQUENCE</scope>
</reference>
<protein>
    <submittedName>
        <fullName evidence="2">Uncharacterized protein</fullName>
    </submittedName>
</protein>
<dbReference type="Proteomes" id="UP001154078">
    <property type="component" value="Chromosome 7"/>
</dbReference>
<evidence type="ECO:0000256" key="1">
    <source>
        <dbReference type="SAM" id="Coils"/>
    </source>
</evidence>
<keyword evidence="3" id="KW-1185">Reference proteome</keyword>
<proteinExistence type="predicted"/>
<accession>A0A9P0FLV2</accession>
<gene>
    <name evidence="2" type="ORF">MELIAE_LOCUS10378</name>
</gene>
<keyword evidence="1" id="KW-0175">Coiled coil</keyword>
<organism evidence="2 3">
    <name type="scientific">Brassicogethes aeneus</name>
    <name type="common">Rape pollen beetle</name>
    <name type="synonym">Meligethes aeneus</name>
    <dbReference type="NCBI Taxonomy" id="1431903"/>
    <lineage>
        <taxon>Eukaryota</taxon>
        <taxon>Metazoa</taxon>
        <taxon>Ecdysozoa</taxon>
        <taxon>Arthropoda</taxon>
        <taxon>Hexapoda</taxon>
        <taxon>Insecta</taxon>
        <taxon>Pterygota</taxon>
        <taxon>Neoptera</taxon>
        <taxon>Endopterygota</taxon>
        <taxon>Coleoptera</taxon>
        <taxon>Polyphaga</taxon>
        <taxon>Cucujiformia</taxon>
        <taxon>Nitidulidae</taxon>
        <taxon>Meligethinae</taxon>
        <taxon>Brassicogethes</taxon>
    </lineage>
</organism>
<sequence length="215" mass="25034">MIRYSKLKGFVAFRQYILAFHKYVNEPSIFSKFCSLFVITQSVGANSRDEVSVHVTPRPFEDEAPSASLRGAVDKSVACKFYQRLLLNAWRRSRYQLTTITESFNRQKEQINNLEMQITLLKKLNRSEIQKRDEALLEFQNTKSTLERIQHDNVNLCKNLESFKLGLDNNQKTLKNAEVEIKTFSEKLRSTEMELKEKSKENIKLTKKAEAECLA</sequence>